<dbReference type="InterPro" id="IPR032095">
    <property type="entry name" value="Sacchrp_dh-like_C"/>
</dbReference>
<dbReference type="FunFam" id="3.40.50.720:FF:000072">
    <property type="entry name" value="Saccharopine dehydrogenase [NADP(+), L-glutamate-forming]"/>
    <property type="match status" value="1"/>
</dbReference>
<dbReference type="InterPro" id="IPR007886">
    <property type="entry name" value="AlaDH/PNT_N"/>
</dbReference>
<dbReference type="Pfam" id="PF03435">
    <property type="entry name" value="Sacchrp_dh_NADP"/>
    <property type="match status" value="1"/>
</dbReference>
<feature type="domain" description="Alanine dehydrogenase/pyridine nucleotide transhydrogenase N-terminal" evidence="9">
    <location>
        <begin position="58"/>
        <end position="189"/>
    </location>
</feature>
<dbReference type="EMBL" id="JANBPY010001229">
    <property type="protein sequence ID" value="KAJ1960973.1"/>
    <property type="molecule type" value="Genomic_DNA"/>
</dbReference>
<keyword evidence="5" id="KW-0457">Lysine biosynthesis</keyword>
<dbReference type="Gene3D" id="3.40.50.720">
    <property type="entry name" value="NAD(P)-binding Rossmann-like Domain"/>
    <property type="match status" value="2"/>
</dbReference>
<dbReference type="SUPFAM" id="SSF52283">
    <property type="entry name" value="Formate/glycerate dehydrogenase catalytic domain-like"/>
    <property type="match status" value="1"/>
</dbReference>
<evidence type="ECO:0000256" key="5">
    <source>
        <dbReference type="ARBA" id="ARBA00023154"/>
    </source>
</evidence>
<evidence type="ECO:0000313" key="10">
    <source>
        <dbReference type="EMBL" id="KAJ1960973.1"/>
    </source>
</evidence>
<comment type="pathway">
    <text evidence="1">Amino-acid degradation; L-lysine degradation via saccharopine pathway; glutaryl-CoA from L-lysine: step 1/6.</text>
</comment>
<dbReference type="FunFam" id="3.40.50.720:FF:000087">
    <property type="entry name" value="alpha-aminoadipic semialdehyde synthase, mitochondrial"/>
    <property type="match status" value="1"/>
</dbReference>
<keyword evidence="11" id="KW-1185">Reference proteome</keyword>
<keyword evidence="6" id="KW-0511">Multifunctional enzyme</keyword>
<evidence type="ECO:0000256" key="3">
    <source>
        <dbReference type="ARBA" id="ARBA00022857"/>
    </source>
</evidence>
<keyword evidence="3" id="KW-0521">NADP</keyword>
<dbReference type="Gene3D" id="3.30.360.10">
    <property type="entry name" value="Dihydrodipicolinate Reductase, domain 2"/>
    <property type="match status" value="1"/>
</dbReference>
<accession>A0A9W8ALQ7</accession>
<dbReference type="InterPro" id="IPR051168">
    <property type="entry name" value="AASS"/>
</dbReference>
<dbReference type="SUPFAM" id="SSF55347">
    <property type="entry name" value="Glyceraldehyde-3-phosphate dehydrogenase-like, C-terminal domain"/>
    <property type="match status" value="1"/>
</dbReference>
<dbReference type="PANTHER" id="PTHR11133">
    <property type="entry name" value="SACCHAROPINE DEHYDROGENASE"/>
    <property type="match status" value="1"/>
</dbReference>
<dbReference type="Proteomes" id="UP001150925">
    <property type="component" value="Unassembled WGS sequence"/>
</dbReference>
<dbReference type="FunFam" id="3.30.360.10:FF:000008">
    <property type="entry name" value="Alpha-aminoadipic semialdehyde synthase, mitochondrial"/>
    <property type="match status" value="1"/>
</dbReference>
<reference evidence="10" key="1">
    <citation type="submission" date="2022-07" db="EMBL/GenBank/DDBJ databases">
        <title>Phylogenomic reconstructions and comparative analyses of Kickxellomycotina fungi.</title>
        <authorList>
            <person name="Reynolds N.K."/>
            <person name="Stajich J.E."/>
            <person name="Barry K."/>
            <person name="Grigoriev I.V."/>
            <person name="Crous P."/>
            <person name="Smith M.E."/>
        </authorList>
    </citation>
    <scope>NUCLEOTIDE SEQUENCE</scope>
    <source>
        <strain evidence="10">RSA 1196</strain>
    </source>
</reference>
<evidence type="ECO:0000259" key="8">
    <source>
        <dbReference type="SMART" id="SM01002"/>
    </source>
</evidence>
<evidence type="ECO:0008006" key="12">
    <source>
        <dbReference type="Google" id="ProtNLM"/>
    </source>
</evidence>
<dbReference type="GO" id="GO:0005737">
    <property type="term" value="C:cytoplasm"/>
    <property type="evidence" value="ECO:0007669"/>
    <property type="project" value="TreeGrafter"/>
</dbReference>
<proteinExistence type="inferred from homology"/>
<keyword evidence="4" id="KW-0560">Oxidoreductase</keyword>
<dbReference type="CDD" id="cd12189">
    <property type="entry name" value="LKR_SDH_like"/>
    <property type="match status" value="1"/>
</dbReference>
<evidence type="ECO:0000256" key="6">
    <source>
        <dbReference type="ARBA" id="ARBA00023268"/>
    </source>
</evidence>
<organism evidence="10 11">
    <name type="scientific">Dispira parvispora</name>
    <dbReference type="NCBI Taxonomy" id="1520584"/>
    <lineage>
        <taxon>Eukaryota</taxon>
        <taxon>Fungi</taxon>
        <taxon>Fungi incertae sedis</taxon>
        <taxon>Zoopagomycota</taxon>
        <taxon>Kickxellomycotina</taxon>
        <taxon>Dimargaritomycetes</taxon>
        <taxon>Dimargaritales</taxon>
        <taxon>Dimargaritaceae</taxon>
        <taxon>Dispira</taxon>
    </lineage>
</organism>
<dbReference type="GO" id="GO:0019878">
    <property type="term" value="P:lysine biosynthetic process via aminoadipic acid"/>
    <property type="evidence" value="ECO:0007669"/>
    <property type="project" value="TreeGrafter"/>
</dbReference>
<comment type="similarity">
    <text evidence="7">In the C-terminal section; belongs to the saccharopine dehydrogenase family.</text>
</comment>
<comment type="pathway">
    <text evidence="2">Amino-acid degradation; L-lysine degradation via saccharopine pathway; glutaryl-CoA from L-lysine: step 2/6.</text>
</comment>
<feature type="domain" description="Alanine dehydrogenase/pyridine nucleotide transhydrogenase NAD(H)-binding" evidence="8">
    <location>
        <begin position="228"/>
        <end position="422"/>
    </location>
</feature>
<dbReference type="InterPro" id="IPR005097">
    <property type="entry name" value="Sacchrp_dh_NADP-bd"/>
</dbReference>
<dbReference type="InterPro" id="IPR007698">
    <property type="entry name" value="AlaDH/PNT_NAD(H)-bd"/>
</dbReference>
<dbReference type="Pfam" id="PF05222">
    <property type="entry name" value="AlaDh_PNT_N"/>
    <property type="match status" value="1"/>
</dbReference>
<evidence type="ECO:0000256" key="1">
    <source>
        <dbReference type="ARBA" id="ARBA00004682"/>
    </source>
</evidence>
<dbReference type="Pfam" id="PF16653">
    <property type="entry name" value="Sacchrp_dh_C"/>
    <property type="match status" value="1"/>
</dbReference>
<gene>
    <name evidence="10" type="ORF">IWQ62_004027</name>
</gene>
<evidence type="ECO:0000313" key="11">
    <source>
        <dbReference type="Proteomes" id="UP001150925"/>
    </source>
</evidence>
<dbReference type="AlphaFoldDB" id="A0A9W8ALQ7"/>
<dbReference type="PANTHER" id="PTHR11133:SF22">
    <property type="entry name" value="ALPHA-AMINOADIPIC SEMIALDEHYDE SYNTHASE, MITOCHONDRIAL"/>
    <property type="match status" value="1"/>
</dbReference>
<evidence type="ECO:0000259" key="9">
    <source>
        <dbReference type="SMART" id="SM01003"/>
    </source>
</evidence>
<comment type="caution">
    <text evidence="10">The sequence shown here is derived from an EMBL/GenBank/DDBJ whole genome shotgun (WGS) entry which is preliminary data.</text>
</comment>
<evidence type="ECO:0000256" key="2">
    <source>
        <dbReference type="ARBA" id="ARBA00004720"/>
    </source>
</evidence>
<dbReference type="GO" id="GO:0004753">
    <property type="term" value="F:saccharopine dehydrogenase activity"/>
    <property type="evidence" value="ECO:0007669"/>
    <property type="project" value="TreeGrafter"/>
</dbReference>
<dbReference type="Gene3D" id="1.10.1870.10">
    <property type="entry name" value="Domain 3, Saccharopine reductase"/>
    <property type="match status" value="1"/>
</dbReference>
<dbReference type="InterPro" id="IPR036291">
    <property type="entry name" value="NAD(P)-bd_dom_sf"/>
</dbReference>
<keyword evidence="5" id="KW-0028">Amino-acid biosynthesis</keyword>
<evidence type="ECO:0000256" key="7">
    <source>
        <dbReference type="ARBA" id="ARBA00025744"/>
    </source>
</evidence>
<sequence length="976" mass="108060">MLVQVRQALVASQYGSYKTGFTLHATRKHWLPLLPNANGYLGLRRYATQGHSRPLILGIRREDKNRWERRVALIPSDIQALVQETEAKVLVQPSRQRIYPDQAFREVGATVQEDLSEADVIFGIKEIPPQLLLPEKTYIFFSHTHKGQPYNQPTLQTVLDKRVRLIDYELITDDQGHRTVLFGQHAGWAGAVDSLHGLGQRLLAKGFHTPLLYTGMAHTYRDMSAIRTALQAMGEAIQRDGLPRELGPLTFVVAGSGNVSKGVWDILSMLPHRVVSASELPRLTQQPDFDNHIIYLVQLRPEDYLVHKHGGEVTRQAYHQYPQDFLSLFDVKIAPYTSVLVNATFWDGRQPRLLTKAHLRTLQANASLQYRMLSIAEIGCEIGGPLEFMSHFSSIDHPFYYVDAVQEKEHRDDAGPGVQILGVENLPAELPLDSSHHFSQALMPLIPDIIQGRFDTPTLHRATIAAEGALLPPHQHLAEGLKQLSQQTGAGIRVTSLEPKRVLLVGSGMVARPLVEYLTRQPDFQVTVASNHLLEAEHLVKNKPNARSTLLDVEDDAKVSQLIQNADVAVSLVPAPLHPRLARHCITHGKHMVTASYISPEMKSLDKAAQEAQVVIMNEIGLDPGIDHLTAMKVIHEAQNRGGQVTSFISWCGGLPAPEASSNPLGYKFSWSPRGVLTAGANPALFKMNHRTFTVPGERLMASAFPDVPLYPGFSLEGLPNRDSLKYIDTYGLGSADAMETMFRGTLRFKGYAEVMGGLAQLGLLSLEPLPKEQFTNWSAFLDYILTDHRGESLGLGAREKIIGERLGYPVTHPLVQRVMAALQWLGMMSGSNDTANTLTVPTALDGLSAILQHQMQYSAGERDMTILYHEFVVRYPQVGQRVQQEVCTSSMVAYGTPGGDTSMAKTVGLPCAMATELLLRDRLSHLTGVRAPIYPEVYNPILESLSNEGIVVKETLQRGGTSMSKQLLWRGGSLQ</sequence>
<name>A0A9W8ALQ7_9FUNG</name>
<dbReference type="OrthoDB" id="10059875at2759"/>
<dbReference type="SMART" id="SM01003">
    <property type="entry name" value="AlaDh_PNT_N"/>
    <property type="match status" value="1"/>
</dbReference>
<protein>
    <recommendedName>
        <fullName evidence="12">Saccharopine dehydrogenase (NAD(+), L-glutamate-forming)</fullName>
    </recommendedName>
</protein>
<dbReference type="SUPFAM" id="SSF51735">
    <property type="entry name" value="NAD(P)-binding Rossmann-fold domains"/>
    <property type="match status" value="1"/>
</dbReference>
<evidence type="ECO:0000256" key="4">
    <source>
        <dbReference type="ARBA" id="ARBA00023002"/>
    </source>
</evidence>
<dbReference type="SMART" id="SM01002">
    <property type="entry name" value="AlaDh_PNT_C"/>
    <property type="match status" value="1"/>
</dbReference>